<proteinExistence type="predicted"/>
<comment type="caution">
    <text evidence="2">The sequence shown here is derived from an EMBL/GenBank/DDBJ whole genome shotgun (WGS) entry which is preliminary data.</text>
</comment>
<sequence length="163" mass="19653">MIESIIDSHITEQLYKIYSLDIDGFVNNQEQVKTLNFEYEWPVVDFLEPVFMPLFQNIDSNFIYLTKGYNITKDDIYSKFSRKDFIEFMRGNKTYAPRGRSKESIDTYYMIGLTIFDETYEWLIHNNVDVGYLTFSFQIKKFNNEKILNLLTNNKWFVRDDNY</sequence>
<gene>
    <name evidence="2" type="ORF">HMPREF2137_11265</name>
    <name evidence="1" type="ORF">HMPREF2137_11280</name>
</gene>
<evidence type="ECO:0000313" key="3">
    <source>
        <dbReference type="Proteomes" id="UP000029556"/>
    </source>
</evidence>
<dbReference type="AlphaFoldDB" id="A0A096BJ62"/>
<name>A0A096BJ62_9BACT</name>
<protein>
    <submittedName>
        <fullName evidence="2">Uncharacterized protein</fullName>
    </submittedName>
</protein>
<dbReference type="Proteomes" id="UP000029556">
    <property type="component" value="Unassembled WGS sequence"/>
</dbReference>
<evidence type="ECO:0000313" key="1">
    <source>
        <dbReference type="EMBL" id="KGF33186.1"/>
    </source>
</evidence>
<dbReference type="EMBL" id="JRNN01000093">
    <property type="protein sequence ID" value="KGF33189.1"/>
    <property type="molecule type" value="Genomic_DNA"/>
</dbReference>
<evidence type="ECO:0000313" key="2">
    <source>
        <dbReference type="EMBL" id="KGF33189.1"/>
    </source>
</evidence>
<organism evidence="2 3">
    <name type="scientific">Hoylesella buccalis DNF00853</name>
    <dbReference type="NCBI Taxonomy" id="1401074"/>
    <lineage>
        <taxon>Bacteria</taxon>
        <taxon>Pseudomonadati</taxon>
        <taxon>Bacteroidota</taxon>
        <taxon>Bacteroidia</taxon>
        <taxon>Bacteroidales</taxon>
        <taxon>Prevotellaceae</taxon>
        <taxon>Hoylesella</taxon>
    </lineage>
</organism>
<accession>A0A096BJ62</accession>
<dbReference type="OrthoDB" id="1068414at2"/>
<dbReference type="RefSeq" id="WP_036874544.1">
    <property type="nucleotide sequence ID" value="NZ_JRNN01000093.1"/>
</dbReference>
<dbReference type="EMBL" id="JRNN01000094">
    <property type="protein sequence ID" value="KGF33186.1"/>
    <property type="molecule type" value="Genomic_DNA"/>
</dbReference>
<reference evidence="2 3" key="1">
    <citation type="submission" date="2014-07" db="EMBL/GenBank/DDBJ databases">
        <authorList>
            <person name="McCorrison J."/>
            <person name="Sanka R."/>
            <person name="Torralba M."/>
            <person name="Gillis M."/>
            <person name="Haft D.H."/>
            <person name="Methe B."/>
            <person name="Sutton G."/>
            <person name="Nelson K.E."/>
        </authorList>
    </citation>
    <scope>NUCLEOTIDE SEQUENCE [LARGE SCALE GENOMIC DNA]</scope>
    <source>
        <strain evidence="2 3">DNF00853</strain>
    </source>
</reference>